<keyword evidence="5 9" id="KW-0067">ATP-binding</keyword>
<keyword evidence="2" id="KW-1003">Cell membrane</keyword>
<comment type="caution">
    <text evidence="9">The sequence shown here is derived from an EMBL/GenBank/DDBJ whole genome shotgun (WGS) entry which is preliminary data.</text>
</comment>
<dbReference type="Gene3D" id="3.40.50.300">
    <property type="entry name" value="P-loop containing nucleotide triphosphate hydrolases"/>
    <property type="match status" value="1"/>
</dbReference>
<dbReference type="SUPFAM" id="SSF52540">
    <property type="entry name" value="P-loop containing nucleoside triphosphate hydrolases"/>
    <property type="match status" value="1"/>
</dbReference>
<keyword evidence="4" id="KW-0547">Nucleotide-binding</keyword>
<dbReference type="InterPro" id="IPR050093">
    <property type="entry name" value="ABC_SmlMolc_Importer"/>
</dbReference>
<dbReference type="InterPro" id="IPR017871">
    <property type="entry name" value="ABC_transporter-like_CS"/>
</dbReference>
<dbReference type="Proteomes" id="UP001203338">
    <property type="component" value="Unassembled WGS sequence"/>
</dbReference>
<evidence type="ECO:0000256" key="6">
    <source>
        <dbReference type="ARBA" id="ARBA00022967"/>
    </source>
</evidence>
<keyword evidence="6" id="KW-1278">Translocase</keyword>
<evidence type="ECO:0000256" key="5">
    <source>
        <dbReference type="ARBA" id="ARBA00022840"/>
    </source>
</evidence>
<dbReference type="EMBL" id="JAMFLX010000016">
    <property type="protein sequence ID" value="MCL6270803.1"/>
    <property type="molecule type" value="Genomic_DNA"/>
</dbReference>
<dbReference type="PANTHER" id="PTHR42781">
    <property type="entry name" value="SPERMIDINE/PUTRESCINE IMPORT ATP-BINDING PROTEIN POTA"/>
    <property type="match status" value="1"/>
</dbReference>
<gene>
    <name evidence="9" type="ORF">M3P05_12800</name>
</gene>
<protein>
    <submittedName>
        <fullName evidence="9">ATP-binding cassette domain-containing protein</fullName>
    </submittedName>
</protein>
<proteinExistence type="predicted"/>
<feature type="domain" description="ABC transporter" evidence="8">
    <location>
        <begin position="4"/>
        <end position="205"/>
    </location>
</feature>
<dbReference type="InterPro" id="IPR027417">
    <property type="entry name" value="P-loop_NTPase"/>
</dbReference>
<dbReference type="PROSITE" id="PS50893">
    <property type="entry name" value="ABC_TRANSPORTER_2"/>
    <property type="match status" value="1"/>
</dbReference>
<keyword evidence="10" id="KW-1185">Reference proteome</keyword>
<dbReference type="InterPro" id="IPR003439">
    <property type="entry name" value="ABC_transporter-like_ATP-bd"/>
</dbReference>
<accession>A0ABT0PHI7</accession>
<dbReference type="InterPro" id="IPR003593">
    <property type="entry name" value="AAA+_ATPase"/>
</dbReference>
<dbReference type="PANTHER" id="PTHR42781:SF1">
    <property type="entry name" value="THIAMINE IMPORT ATP-BINDING PROTEIN THIQ"/>
    <property type="match status" value="1"/>
</dbReference>
<dbReference type="Pfam" id="PF00005">
    <property type="entry name" value="ABC_tran"/>
    <property type="match status" value="1"/>
</dbReference>
<evidence type="ECO:0000256" key="4">
    <source>
        <dbReference type="ARBA" id="ARBA00022741"/>
    </source>
</evidence>
<evidence type="ECO:0000259" key="8">
    <source>
        <dbReference type="PROSITE" id="PS50893"/>
    </source>
</evidence>
<evidence type="ECO:0000256" key="2">
    <source>
        <dbReference type="ARBA" id="ARBA00022475"/>
    </source>
</evidence>
<evidence type="ECO:0000256" key="7">
    <source>
        <dbReference type="ARBA" id="ARBA00023136"/>
    </source>
</evidence>
<dbReference type="SMART" id="SM00382">
    <property type="entry name" value="AAA"/>
    <property type="match status" value="1"/>
</dbReference>
<dbReference type="RefSeq" id="WP_249700089.1">
    <property type="nucleotide sequence ID" value="NZ_JAMFLX010000016.1"/>
</dbReference>
<reference evidence="9 10" key="1">
    <citation type="submission" date="2022-05" db="EMBL/GenBank/DDBJ databases">
        <authorList>
            <person name="Park J.-S."/>
        </authorList>
    </citation>
    <scope>NUCLEOTIDE SEQUENCE [LARGE SCALE GENOMIC DNA]</scope>
    <source>
        <strain evidence="9 10">2012CJ34-2</strain>
    </source>
</reference>
<evidence type="ECO:0000313" key="9">
    <source>
        <dbReference type="EMBL" id="MCL6270803.1"/>
    </source>
</evidence>
<evidence type="ECO:0000256" key="3">
    <source>
        <dbReference type="ARBA" id="ARBA00022519"/>
    </source>
</evidence>
<evidence type="ECO:0000256" key="1">
    <source>
        <dbReference type="ARBA" id="ARBA00022448"/>
    </source>
</evidence>
<dbReference type="PROSITE" id="PS00211">
    <property type="entry name" value="ABC_TRANSPORTER_1"/>
    <property type="match status" value="1"/>
</dbReference>
<name>A0ABT0PHI7_9GAMM</name>
<evidence type="ECO:0000313" key="10">
    <source>
        <dbReference type="Proteomes" id="UP001203338"/>
    </source>
</evidence>
<keyword evidence="3" id="KW-0997">Cell inner membrane</keyword>
<dbReference type="GO" id="GO:0005524">
    <property type="term" value="F:ATP binding"/>
    <property type="evidence" value="ECO:0007669"/>
    <property type="project" value="UniProtKB-KW"/>
</dbReference>
<sequence>MFEVRKLEIERDGKTLKYDFKLKTGHVLAIQGLSGVGKSTLLSAVAGFVNSISGQILWEGQTLNGLSIDKRPVSYLFQQNNLFEHLSVMTNMTLGFGERPVNSDLLDQITDAAHELQVSDQLQKMPGALSGGQRQRIAIIRTMLRPEPLVLLDEPFAELDPQTRLLATGWVRKVAKKYKKTVLMVTHQSEDVEQVADSVLMLKQS</sequence>
<keyword evidence="1" id="KW-0813">Transport</keyword>
<organism evidence="9 10">
    <name type="scientific">Parendozoicomonas callyspongiae</name>
    <dbReference type="NCBI Taxonomy" id="2942213"/>
    <lineage>
        <taxon>Bacteria</taxon>
        <taxon>Pseudomonadati</taxon>
        <taxon>Pseudomonadota</taxon>
        <taxon>Gammaproteobacteria</taxon>
        <taxon>Oceanospirillales</taxon>
        <taxon>Endozoicomonadaceae</taxon>
        <taxon>Parendozoicomonas</taxon>
    </lineage>
</organism>
<keyword evidence="7" id="KW-0472">Membrane</keyword>